<dbReference type="EMBL" id="AP018150">
    <property type="protein sequence ID" value="BBE08353.1"/>
    <property type="molecule type" value="Genomic_DNA"/>
</dbReference>
<dbReference type="PANTHER" id="PTHR30034">
    <property type="entry name" value="FLAGELLAR MOTOR SWITCH PROTEIN FLIM"/>
    <property type="match status" value="1"/>
</dbReference>
<dbReference type="InterPro" id="IPR001543">
    <property type="entry name" value="FliN-like_C"/>
</dbReference>
<evidence type="ECO:0000313" key="2">
    <source>
        <dbReference type="Proteomes" id="UP000282597"/>
    </source>
</evidence>
<gene>
    <name evidence="1" type="ORF">MCB1EB_0192</name>
</gene>
<keyword evidence="2" id="KW-1185">Reference proteome</keyword>
<dbReference type="GO" id="GO:0071978">
    <property type="term" value="P:bacterial-type flagellum-dependent swarming motility"/>
    <property type="evidence" value="ECO:0007669"/>
    <property type="project" value="TreeGrafter"/>
</dbReference>
<dbReference type="KEGG" id="mcys:MCB1EB_0192"/>
<sequence>MTEQAFFEAPEWTAADAHLQQVIGGGRQSEAEGLSLQLTQRAQTSNHQQRVMLPLELSLNGQSVWIWFDEAAFLEWLEPILPTPDFSVLDEGLREAAAAWALAPWLDWCVQHGLTPPSIKALGALAPPPARSDQREYAADMVLTLISSEDHRWLDLHLDAFPLTWLSALAKSMTASPYEPTEHRAVIPGCAAFAHLSVAQLTALKVGDVVMANWQAPLKDASLLLVLDRLFVQICRLDENHFQIERIMEPLGEENHFMTDTAEAAAEAPLVAEVQPLDEENHFITNPAEATAEVSPAEEVQPAAEDDLTLEKVAAGLPLTLLFEIGQMTVSLAALSQLKEGDVLEANFKTTPEIGIRTQGRLIATASLVRIGERLGAKITRLMAPEETK</sequence>
<organism evidence="1 2">
    <name type="scientific">Mycoavidus cysteinexigens</name>
    <dbReference type="NCBI Taxonomy" id="1553431"/>
    <lineage>
        <taxon>Bacteria</taxon>
        <taxon>Pseudomonadati</taxon>
        <taxon>Pseudomonadota</taxon>
        <taxon>Betaproteobacteria</taxon>
        <taxon>Burkholderiales</taxon>
        <taxon>Burkholderiaceae</taxon>
        <taxon>Mycoavidus</taxon>
    </lineage>
</organism>
<proteinExistence type="predicted"/>
<dbReference type="Proteomes" id="UP000282597">
    <property type="component" value="Chromosome"/>
</dbReference>
<accession>A0A2Z6ESI1</accession>
<dbReference type="GO" id="GO:0050918">
    <property type="term" value="P:positive chemotaxis"/>
    <property type="evidence" value="ECO:0007669"/>
    <property type="project" value="TreeGrafter"/>
</dbReference>
<dbReference type="SUPFAM" id="SSF101801">
    <property type="entry name" value="Surface presentation of antigens (SPOA)"/>
    <property type="match status" value="1"/>
</dbReference>
<name>A0A2Z6ESI1_9BURK</name>
<protein>
    <submittedName>
        <fullName evidence="1">Type III secretion system apparatus protein PscQ</fullName>
    </submittedName>
</protein>
<dbReference type="Gene3D" id="2.30.330.10">
    <property type="entry name" value="SpoA-like"/>
    <property type="match status" value="1"/>
</dbReference>
<dbReference type="InterPro" id="IPR036429">
    <property type="entry name" value="SpoA-like_sf"/>
</dbReference>
<dbReference type="RefSeq" id="WP_045363556.1">
    <property type="nucleotide sequence ID" value="NZ_AP018150.1"/>
</dbReference>
<evidence type="ECO:0000313" key="1">
    <source>
        <dbReference type="EMBL" id="BBE08353.1"/>
    </source>
</evidence>
<dbReference type="PANTHER" id="PTHR30034:SF6">
    <property type="entry name" value="YOP PROTEINS TRANSLOCATION PROTEIN Q"/>
    <property type="match status" value="1"/>
</dbReference>
<dbReference type="Pfam" id="PF01052">
    <property type="entry name" value="FliMN_C"/>
    <property type="match status" value="1"/>
</dbReference>
<reference evidence="1 2" key="1">
    <citation type="journal article" date="2018" name="Microbes Environ.">
        <title>Comparative Genomic Insights into Endofungal Lifestyles of Two Bacterial Endosymbionts, Mycoavidus cysteinexigens and Burkholderia rhizoxinica.</title>
        <authorList>
            <person name="Sharmin D."/>
            <person name="Guo Y."/>
            <person name="Nishizawa T."/>
            <person name="Ohshima S."/>
            <person name="Sato Y."/>
            <person name="Takashima Y."/>
            <person name="Narisawa K."/>
            <person name="Ohta H."/>
        </authorList>
    </citation>
    <scope>NUCLEOTIDE SEQUENCE [LARGE SCALE GENOMIC DNA]</scope>
    <source>
        <strain evidence="1 2">B1-EB</strain>
    </source>
</reference>
<dbReference type="AlphaFoldDB" id="A0A2Z6ESI1"/>